<sequence>MFFGYTNLYTRRNFILQVPAQGKRKQQSPTHPHCCLLRSAALPLPIRARSPPEGLFFFSRADSGSALPRSPNSGEWDSRSSNSWELRVLVGRSRRRSKRGFKIGAVLVWFWGGLF</sequence>
<gene>
    <name evidence="1" type="ORF">GUJ93_ZPchr0010g8504</name>
</gene>
<evidence type="ECO:0000313" key="2">
    <source>
        <dbReference type="Proteomes" id="UP000729402"/>
    </source>
</evidence>
<evidence type="ECO:0000313" key="1">
    <source>
        <dbReference type="EMBL" id="KAG8088583.1"/>
    </source>
</evidence>
<keyword evidence="2" id="KW-1185">Reference proteome</keyword>
<reference evidence="1" key="2">
    <citation type="submission" date="2021-02" db="EMBL/GenBank/DDBJ databases">
        <authorList>
            <person name="Kimball J.A."/>
            <person name="Haas M.W."/>
            <person name="Macchietto M."/>
            <person name="Kono T."/>
            <person name="Duquette J."/>
            <person name="Shao M."/>
        </authorList>
    </citation>
    <scope>NUCLEOTIDE SEQUENCE</scope>
    <source>
        <tissue evidence="1">Fresh leaf tissue</tissue>
    </source>
</reference>
<dbReference type="Proteomes" id="UP000729402">
    <property type="component" value="Unassembled WGS sequence"/>
</dbReference>
<reference evidence="1" key="1">
    <citation type="journal article" date="2021" name="bioRxiv">
        <title>Whole Genome Assembly and Annotation of Northern Wild Rice, Zizania palustris L., Supports a Whole Genome Duplication in the Zizania Genus.</title>
        <authorList>
            <person name="Haas M."/>
            <person name="Kono T."/>
            <person name="Macchietto M."/>
            <person name="Millas R."/>
            <person name="McGilp L."/>
            <person name="Shao M."/>
            <person name="Duquette J."/>
            <person name="Hirsch C.N."/>
            <person name="Kimball J."/>
        </authorList>
    </citation>
    <scope>NUCLEOTIDE SEQUENCE</scope>
    <source>
        <tissue evidence="1">Fresh leaf tissue</tissue>
    </source>
</reference>
<protein>
    <submittedName>
        <fullName evidence="1">Uncharacterized protein</fullName>
    </submittedName>
</protein>
<accession>A0A8J5WCY7</accession>
<name>A0A8J5WCY7_ZIZPA</name>
<dbReference type="EMBL" id="JAAALK010000082">
    <property type="protein sequence ID" value="KAG8088583.1"/>
    <property type="molecule type" value="Genomic_DNA"/>
</dbReference>
<dbReference type="AlphaFoldDB" id="A0A8J5WCY7"/>
<organism evidence="1 2">
    <name type="scientific">Zizania palustris</name>
    <name type="common">Northern wild rice</name>
    <dbReference type="NCBI Taxonomy" id="103762"/>
    <lineage>
        <taxon>Eukaryota</taxon>
        <taxon>Viridiplantae</taxon>
        <taxon>Streptophyta</taxon>
        <taxon>Embryophyta</taxon>
        <taxon>Tracheophyta</taxon>
        <taxon>Spermatophyta</taxon>
        <taxon>Magnoliopsida</taxon>
        <taxon>Liliopsida</taxon>
        <taxon>Poales</taxon>
        <taxon>Poaceae</taxon>
        <taxon>BOP clade</taxon>
        <taxon>Oryzoideae</taxon>
        <taxon>Oryzeae</taxon>
        <taxon>Zizaniinae</taxon>
        <taxon>Zizania</taxon>
    </lineage>
</organism>
<comment type="caution">
    <text evidence="1">The sequence shown here is derived from an EMBL/GenBank/DDBJ whole genome shotgun (WGS) entry which is preliminary data.</text>
</comment>
<proteinExistence type="predicted"/>